<evidence type="ECO:0000259" key="3">
    <source>
        <dbReference type="Pfam" id="PF11127"/>
    </source>
</evidence>
<name>A0A2R4WMN6_9HYPH</name>
<evidence type="ECO:0000313" key="4">
    <source>
        <dbReference type="EMBL" id="AWB22812.1"/>
    </source>
</evidence>
<dbReference type="KEGG" id="mee:DA075_19445"/>
<protein>
    <submittedName>
        <fullName evidence="4">DUF2892 domain-containing protein</fullName>
    </submittedName>
</protein>
<accession>A0A2R4WMN6</accession>
<sequence>MIANIGTIDRSLRIVLGLALLISAYDVLTGVWVWLAAAIGAVLMVTALIGTCPAYSLLGISTCPDRLRGHDPGARGSSAPAAATAGLPPLASREGLDEPGRRANAIRAIRCASPCPPDPDEGRGRRLREPAGQRDQGRGRALGERLAQAGRGGIQGKARRGLGAPVRSCRRPSFRPLGLNRACPGGLGDGTAAPGRPPRP</sequence>
<keyword evidence="2" id="KW-1133">Transmembrane helix</keyword>
<feature type="region of interest" description="Disordered" evidence="1">
    <location>
        <begin position="69"/>
        <end position="200"/>
    </location>
</feature>
<dbReference type="AlphaFoldDB" id="A0A2R4WMN6"/>
<dbReference type="Proteomes" id="UP000244755">
    <property type="component" value="Chromosome 1"/>
</dbReference>
<evidence type="ECO:0000313" key="5">
    <source>
        <dbReference type="Proteomes" id="UP000244755"/>
    </source>
</evidence>
<keyword evidence="2" id="KW-0472">Membrane</keyword>
<dbReference type="OrthoDB" id="9804804at2"/>
<feature type="transmembrane region" description="Helical" evidence="2">
    <location>
        <begin position="34"/>
        <end position="58"/>
    </location>
</feature>
<gene>
    <name evidence="4" type="ORF">DA075_19445</name>
</gene>
<dbReference type="EMBL" id="CP028843">
    <property type="protein sequence ID" value="AWB22812.1"/>
    <property type="molecule type" value="Genomic_DNA"/>
</dbReference>
<feature type="transmembrane region" description="Helical" evidence="2">
    <location>
        <begin position="12"/>
        <end position="28"/>
    </location>
</feature>
<feature type="compositionally biased region" description="Basic and acidic residues" evidence="1">
    <location>
        <begin position="120"/>
        <end position="143"/>
    </location>
</feature>
<feature type="compositionally biased region" description="Low complexity" evidence="1">
    <location>
        <begin position="102"/>
        <end position="112"/>
    </location>
</feature>
<dbReference type="InterPro" id="IPR021309">
    <property type="entry name" value="YgaP-like_TM"/>
</dbReference>
<dbReference type="Pfam" id="PF11127">
    <property type="entry name" value="YgaP-like_TM"/>
    <property type="match status" value="1"/>
</dbReference>
<reference evidence="4 5" key="1">
    <citation type="submission" date="2018-04" db="EMBL/GenBank/DDBJ databases">
        <title>Methylobacterium sp. PR1016A genome.</title>
        <authorList>
            <person name="Park W."/>
        </authorList>
    </citation>
    <scope>NUCLEOTIDE SEQUENCE [LARGE SCALE GENOMIC DNA]</scope>
    <source>
        <strain evidence="4 5">PR1016A</strain>
    </source>
</reference>
<evidence type="ECO:0000256" key="1">
    <source>
        <dbReference type="SAM" id="MobiDB-lite"/>
    </source>
</evidence>
<proteinExistence type="predicted"/>
<feature type="compositionally biased region" description="Low complexity" evidence="1">
    <location>
        <begin position="74"/>
        <end position="92"/>
    </location>
</feature>
<keyword evidence="2" id="KW-0812">Transmembrane</keyword>
<keyword evidence="5" id="KW-1185">Reference proteome</keyword>
<evidence type="ECO:0000256" key="2">
    <source>
        <dbReference type="SAM" id="Phobius"/>
    </source>
</evidence>
<feature type="domain" description="Inner membrane protein YgaP-like transmembrane" evidence="3">
    <location>
        <begin position="1"/>
        <end position="65"/>
    </location>
</feature>
<organism evidence="4 5">
    <name type="scientific">Methylobacterium currus</name>
    <dbReference type="NCBI Taxonomy" id="2051553"/>
    <lineage>
        <taxon>Bacteria</taxon>
        <taxon>Pseudomonadati</taxon>
        <taxon>Pseudomonadota</taxon>
        <taxon>Alphaproteobacteria</taxon>
        <taxon>Hyphomicrobiales</taxon>
        <taxon>Methylobacteriaceae</taxon>
        <taxon>Methylobacterium</taxon>
    </lineage>
</organism>